<dbReference type="Proteomes" id="UP001465976">
    <property type="component" value="Unassembled WGS sequence"/>
</dbReference>
<name>A0ABR3EZ88_9AGAR</name>
<evidence type="ECO:0000313" key="3">
    <source>
        <dbReference type="Proteomes" id="UP001465976"/>
    </source>
</evidence>
<protein>
    <submittedName>
        <fullName evidence="2">Uncharacterized protein</fullName>
    </submittedName>
</protein>
<feature type="region of interest" description="Disordered" evidence="1">
    <location>
        <begin position="176"/>
        <end position="209"/>
    </location>
</feature>
<feature type="compositionally biased region" description="Low complexity" evidence="1">
    <location>
        <begin position="189"/>
        <end position="202"/>
    </location>
</feature>
<accession>A0ABR3EZ88</accession>
<sequence length="467" mass="51899">MSAEFISPQMLKGTLSSSKTKQQRREESPPIYLFVPPLSTRTFWSFDPDGQNPITADHCHYLGLPISLKLECRESCRPTKTYQALQAYQTARGFDPNTTEFARHNQYPIYEIIKQPLPSRFEEIEDLEESQDMEESEGSETTETPLQPVHPEELDNVSLGVVFGDDQPKDLAANTTTQSHALQKGAGYSSPAAPSSASTNSPRVETAEIDCTLSRGKPSCTQIPLMSMNSKSVSPSAEISPHTHSKDLKAVSAETEIIIPQPPTDIILSISSINVQSILRQEKTTYELVSKRSTSPPTSVRRIWFYVTAPESSISYICEVGTMTTTEGKTKRKKRKTSDCVASFPITRFYRLHQPLALPTLKRLFRFKSAPRGGTMLRAPTTMLDAKLWYIQELIWSSTQAPIPAAEAAGKKARMKRKASKVADADGGEETDVDVAWITERLRSLQLTDQNSSVVMRDPACDAMDVD</sequence>
<gene>
    <name evidence="2" type="ORF">V5O48_013738</name>
</gene>
<organism evidence="2 3">
    <name type="scientific">Marasmius crinis-equi</name>
    <dbReference type="NCBI Taxonomy" id="585013"/>
    <lineage>
        <taxon>Eukaryota</taxon>
        <taxon>Fungi</taxon>
        <taxon>Dikarya</taxon>
        <taxon>Basidiomycota</taxon>
        <taxon>Agaricomycotina</taxon>
        <taxon>Agaricomycetes</taxon>
        <taxon>Agaricomycetidae</taxon>
        <taxon>Agaricales</taxon>
        <taxon>Marasmiineae</taxon>
        <taxon>Marasmiaceae</taxon>
        <taxon>Marasmius</taxon>
    </lineage>
</organism>
<reference evidence="2 3" key="1">
    <citation type="submission" date="2024-02" db="EMBL/GenBank/DDBJ databases">
        <title>A draft genome for the cacao thread blight pathogen Marasmius crinis-equi.</title>
        <authorList>
            <person name="Cohen S.P."/>
            <person name="Baruah I.K."/>
            <person name="Amoako-Attah I."/>
            <person name="Bukari Y."/>
            <person name="Meinhardt L.W."/>
            <person name="Bailey B.A."/>
        </authorList>
    </citation>
    <scope>NUCLEOTIDE SEQUENCE [LARGE SCALE GENOMIC DNA]</scope>
    <source>
        <strain evidence="2 3">GH-76</strain>
    </source>
</reference>
<evidence type="ECO:0000256" key="1">
    <source>
        <dbReference type="SAM" id="MobiDB-lite"/>
    </source>
</evidence>
<feature type="region of interest" description="Disordered" evidence="1">
    <location>
        <begin position="1"/>
        <end position="28"/>
    </location>
</feature>
<keyword evidence="3" id="KW-1185">Reference proteome</keyword>
<proteinExistence type="predicted"/>
<dbReference type="EMBL" id="JBAHYK010001382">
    <property type="protein sequence ID" value="KAL0568254.1"/>
    <property type="molecule type" value="Genomic_DNA"/>
</dbReference>
<feature type="compositionally biased region" description="Acidic residues" evidence="1">
    <location>
        <begin position="126"/>
        <end position="140"/>
    </location>
</feature>
<evidence type="ECO:0000313" key="2">
    <source>
        <dbReference type="EMBL" id="KAL0568254.1"/>
    </source>
</evidence>
<feature type="region of interest" description="Disordered" evidence="1">
    <location>
        <begin position="126"/>
        <end position="151"/>
    </location>
</feature>
<comment type="caution">
    <text evidence="2">The sequence shown here is derived from an EMBL/GenBank/DDBJ whole genome shotgun (WGS) entry which is preliminary data.</text>
</comment>